<evidence type="ECO:0000256" key="5">
    <source>
        <dbReference type="ARBA" id="ARBA00023136"/>
    </source>
</evidence>
<feature type="transmembrane region" description="Helical" evidence="6">
    <location>
        <begin position="151"/>
        <end position="184"/>
    </location>
</feature>
<dbReference type="AlphaFoldDB" id="A0A1I2DND7"/>
<comment type="subcellular location">
    <subcellularLocation>
        <location evidence="1">Cell membrane</location>
        <topology evidence="1">Multi-pass membrane protein</topology>
    </subcellularLocation>
</comment>
<evidence type="ECO:0000313" key="8">
    <source>
        <dbReference type="Proteomes" id="UP000198589"/>
    </source>
</evidence>
<evidence type="ECO:0000256" key="1">
    <source>
        <dbReference type="ARBA" id="ARBA00004651"/>
    </source>
</evidence>
<evidence type="ECO:0000256" key="6">
    <source>
        <dbReference type="SAM" id="Phobius"/>
    </source>
</evidence>
<reference evidence="8" key="1">
    <citation type="submission" date="2016-10" db="EMBL/GenBank/DDBJ databases">
        <authorList>
            <person name="Varghese N."/>
            <person name="Submissions S."/>
        </authorList>
    </citation>
    <scope>NUCLEOTIDE SEQUENCE [LARGE SCALE GENOMIC DNA]</scope>
    <source>
        <strain evidence="8">DSM 46838</strain>
    </source>
</reference>
<keyword evidence="3 6" id="KW-0812">Transmembrane</keyword>
<dbReference type="PANTHER" id="PTHR30086:SF20">
    <property type="entry name" value="ARGININE EXPORTER PROTEIN ARGO-RELATED"/>
    <property type="match status" value="1"/>
</dbReference>
<feature type="transmembrane region" description="Helical" evidence="6">
    <location>
        <begin position="69"/>
        <end position="90"/>
    </location>
</feature>
<evidence type="ECO:0000256" key="3">
    <source>
        <dbReference type="ARBA" id="ARBA00022692"/>
    </source>
</evidence>
<dbReference type="STRING" id="1798228.SAMN05216574_10652"/>
<evidence type="ECO:0000256" key="2">
    <source>
        <dbReference type="ARBA" id="ARBA00022475"/>
    </source>
</evidence>
<name>A0A1I2DND7_9ACTN</name>
<sequence>MEGIWGFVALTLLLSVSPGPDDVLVLRSSVRGGVRLGMATVAGVALGTLAWGVAAAGGLAAAIDRSASLYAALLLAGAGYLVLLGALPLVTELRSRSRPGGGLDAVPQVPARGGWWRAFSAGLASDLLSPKIGVFYLAVVPQFVPDGASVLHYSLLLCAVDVGVATMWLSGLAWLAHAAVTWLLRPVVVRWTQRVFSASLIALGTASAVGL</sequence>
<dbReference type="PANTHER" id="PTHR30086">
    <property type="entry name" value="ARGININE EXPORTER PROTEIN ARGO"/>
    <property type="match status" value="1"/>
</dbReference>
<evidence type="ECO:0000313" key="7">
    <source>
        <dbReference type="EMBL" id="SFE81793.1"/>
    </source>
</evidence>
<evidence type="ECO:0000256" key="4">
    <source>
        <dbReference type="ARBA" id="ARBA00022989"/>
    </source>
</evidence>
<organism evidence="7 8">
    <name type="scientific">Blastococcus tunisiensis</name>
    <dbReference type="NCBI Taxonomy" id="1798228"/>
    <lineage>
        <taxon>Bacteria</taxon>
        <taxon>Bacillati</taxon>
        <taxon>Actinomycetota</taxon>
        <taxon>Actinomycetes</taxon>
        <taxon>Geodermatophilales</taxon>
        <taxon>Geodermatophilaceae</taxon>
        <taxon>Blastococcus</taxon>
    </lineage>
</organism>
<keyword evidence="2" id="KW-1003">Cell membrane</keyword>
<dbReference type="InterPro" id="IPR001123">
    <property type="entry name" value="LeuE-type"/>
</dbReference>
<feature type="transmembrane region" description="Helical" evidence="6">
    <location>
        <begin position="42"/>
        <end position="62"/>
    </location>
</feature>
<keyword evidence="4 6" id="KW-1133">Transmembrane helix</keyword>
<proteinExistence type="predicted"/>
<dbReference type="Proteomes" id="UP000198589">
    <property type="component" value="Unassembled WGS sequence"/>
</dbReference>
<protein>
    <submittedName>
        <fullName evidence="7">Threonine/homoserine/homoserine lactone efflux protein</fullName>
    </submittedName>
</protein>
<dbReference type="GO" id="GO:0015171">
    <property type="term" value="F:amino acid transmembrane transporter activity"/>
    <property type="evidence" value="ECO:0007669"/>
    <property type="project" value="TreeGrafter"/>
</dbReference>
<dbReference type="EMBL" id="FOND01000006">
    <property type="protein sequence ID" value="SFE81793.1"/>
    <property type="molecule type" value="Genomic_DNA"/>
</dbReference>
<dbReference type="Pfam" id="PF01810">
    <property type="entry name" value="LysE"/>
    <property type="match status" value="1"/>
</dbReference>
<accession>A0A1I2DND7</accession>
<dbReference type="GO" id="GO:0005886">
    <property type="term" value="C:plasma membrane"/>
    <property type="evidence" value="ECO:0007669"/>
    <property type="project" value="UniProtKB-SubCell"/>
</dbReference>
<gene>
    <name evidence="7" type="ORF">SAMN05216574_10652</name>
</gene>
<keyword evidence="5 6" id="KW-0472">Membrane</keyword>
<keyword evidence="8" id="KW-1185">Reference proteome</keyword>
<dbReference type="RefSeq" id="WP_175527185.1">
    <property type="nucleotide sequence ID" value="NZ_FOND01000006.1"/>
</dbReference>